<feature type="region of interest" description="Disordered" evidence="1">
    <location>
        <begin position="1"/>
        <end position="21"/>
    </location>
</feature>
<evidence type="ECO:0000313" key="3">
    <source>
        <dbReference type="Proteomes" id="UP001165121"/>
    </source>
</evidence>
<dbReference type="AlphaFoldDB" id="A0A9W6U868"/>
<dbReference type="EMBL" id="BSXT01000425">
    <property type="protein sequence ID" value="GMF27073.1"/>
    <property type="molecule type" value="Genomic_DNA"/>
</dbReference>
<comment type="caution">
    <text evidence="2">The sequence shown here is derived from an EMBL/GenBank/DDBJ whole genome shotgun (WGS) entry which is preliminary data.</text>
</comment>
<sequence>MATLRRRRSQSGATPPDRGWRLDEIEVGDELLDADPETNLRLRYLLTAELDDDGNGDSELGEQSDTYEWTPNSFALEDYAHELAFPPDLTDVIPTQLDYSADNVVCGTHSAEQTTRLVKVLQSHERIMISSGNALPRPAYGVVCDIDV</sequence>
<protein>
    <submittedName>
        <fullName evidence="2">Unnamed protein product</fullName>
    </submittedName>
</protein>
<name>A0A9W6U868_9STRA</name>
<keyword evidence="3" id="KW-1185">Reference proteome</keyword>
<evidence type="ECO:0000313" key="2">
    <source>
        <dbReference type="EMBL" id="GMF27073.1"/>
    </source>
</evidence>
<evidence type="ECO:0000256" key="1">
    <source>
        <dbReference type="SAM" id="MobiDB-lite"/>
    </source>
</evidence>
<reference evidence="2" key="1">
    <citation type="submission" date="2023-04" db="EMBL/GenBank/DDBJ databases">
        <title>Phytophthora fragariaefolia NBRC 109709.</title>
        <authorList>
            <person name="Ichikawa N."/>
            <person name="Sato H."/>
            <person name="Tonouchi N."/>
        </authorList>
    </citation>
    <scope>NUCLEOTIDE SEQUENCE</scope>
    <source>
        <strain evidence="2">NBRC 109709</strain>
    </source>
</reference>
<proteinExistence type="predicted"/>
<accession>A0A9W6U868</accession>
<dbReference type="OrthoDB" id="145786at2759"/>
<dbReference type="Proteomes" id="UP001165121">
    <property type="component" value="Unassembled WGS sequence"/>
</dbReference>
<gene>
    <name evidence="2" type="ORF">Pfra01_000528800</name>
</gene>
<organism evidence="2 3">
    <name type="scientific">Phytophthora fragariaefolia</name>
    <dbReference type="NCBI Taxonomy" id="1490495"/>
    <lineage>
        <taxon>Eukaryota</taxon>
        <taxon>Sar</taxon>
        <taxon>Stramenopiles</taxon>
        <taxon>Oomycota</taxon>
        <taxon>Peronosporomycetes</taxon>
        <taxon>Peronosporales</taxon>
        <taxon>Peronosporaceae</taxon>
        <taxon>Phytophthora</taxon>
    </lineage>
</organism>